<dbReference type="InterPro" id="IPR013559">
    <property type="entry name" value="YheO"/>
</dbReference>
<dbReference type="InterPro" id="IPR039446">
    <property type="entry name" value="DauR-like"/>
</dbReference>
<feature type="domain" description="YheO-like" evidence="1">
    <location>
        <begin position="8"/>
        <end position="119"/>
    </location>
</feature>
<organism evidence="3 4">
    <name type="scientific">Paenibacillus albilobatus</name>
    <dbReference type="NCBI Taxonomy" id="2716884"/>
    <lineage>
        <taxon>Bacteria</taxon>
        <taxon>Bacillati</taxon>
        <taxon>Bacillota</taxon>
        <taxon>Bacilli</taxon>
        <taxon>Bacillales</taxon>
        <taxon>Paenibacillaceae</taxon>
        <taxon>Paenibacillus</taxon>
    </lineage>
</organism>
<dbReference type="PANTHER" id="PTHR35568">
    <property type="entry name" value="TRANSCRIPTIONAL REGULATOR DAUR"/>
    <property type="match status" value="1"/>
</dbReference>
<evidence type="ECO:0000313" key="4">
    <source>
        <dbReference type="Proteomes" id="UP000679779"/>
    </source>
</evidence>
<dbReference type="Pfam" id="PF08348">
    <property type="entry name" value="PAS_6"/>
    <property type="match status" value="1"/>
</dbReference>
<sequence>MSENRQFLEKFFPIASFIAAIVGPKCEVVIHDVSDLERSIIFIENGHISGRKVGDASTDLVLKLMKDEAYHEEQFIANYKASGKQGQSFRSSTYYIKNDGGTLVGLMCLNIDVTHMEVAAEWIQHVLQGGSLVPPLSIGSPQEDKQQSKEYLQGNADDLLQHMISTVLSKITIPIDRLSSKEKIDIVRELNEQGVFLLKGGVSQVAASLSISEPTVYRYLQKLK</sequence>
<dbReference type="Pfam" id="PF13309">
    <property type="entry name" value="HTH_22"/>
    <property type="match status" value="1"/>
</dbReference>
<dbReference type="PANTHER" id="PTHR35568:SF1">
    <property type="entry name" value="TRANSCRIPTIONAL REGULATOR DAUR"/>
    <property type="match status" value="1"/>
</dbReference>
<dbReference type="AlphaFoldDB" id="A0A920C9I1"/>
<dbReference type="Proteomes" id="UP000679779">
    <property type="component" value="Unassembled WGS sequence"/>
</dbReference>
<reference evidence="3" key="1">
    <citation type="submission" date="2021-03" db="EMBL/GenBank/DDBJ databases">
        <title>Antimicrobial resistance genes in bacteria isolated from Japanese honey, and their potential for conferring macrolide and lincosamide resistance in the American foulbrood pathogen Paenibacillus larvae.</title>
        <authorList>
            <person name="Okamoto M."/>
            <person name="Kumagai M."/>
            <person name="Kanamori H."/>
            <person name="Takamatsu D."/>
        </authorList>
    </citation>
    <scope>NUCLEOTIDE SEQUENCE</scope>
    <source>
        <strain evidence="3">J2TS6</strain>
    </source>
</reference>
<evidence type="ECO:0008006" key="5">
    <source>
        <dbReference type="Google" id="ProtNLM"/>
    </source>
</evidence>
<evidence type="ECO:0000259" key="1">
    <source>
        <dbReference type="Pfam" id="PF08348"/>
    </source>
</evidence>
<evidence type="ECO:0000259" key="2">
    <source>
        <dbReference type="Pfam" id="PF13309"/>
    </source>
</evidence>
<dbReference type="RefSeq" id="WP_160038395.1">
    <property type="nucleotide sequence ID" value="NZ_BORQ01000001.1"/>
</dbReference>
<gene>
    <name evidence="3" type="ORF">J2TS6_03700</name>
</gene>
<keyword evidence="4" id="KW-1185">Reference proteome</keyword>
<accession>A0A920C9I1</accession>
<evidence type="ECO:0000313" key="3">
    <source>
        <dbReference type="EMBL" id="GIO29229.1"/>
    </source>
</evidence>
<dbReference type="InterPro" id="IPR039445">
    <property type="entry name" value="DauR-like_HTH"/>
</dbReference>
<name>A0A920C9I1_9BACL</name>
<protein>
    <recommendedName>
        <fullName evidence="5">YheO-like PAS domain protein</fullName>
    </recommendedName>
</protein>
<proteinExistence type="predicted"/>
<dbReference type="EMBL" id="BORQ01000001">
    <property type="protein sequence ID" value="GIO29229.1"/>
    <property type="molecule type" value="Genomic_DNA"/>
</dbReference>
<comment type="caution">
    <text evidence="3">The sequence shown here is derived from an EMBL/GenBank/DDBJ whole genome shotgun (WGS) entry which is preliminary data.</text>
</comment>
<feature type="domain" description="Transcriptional regulator DauR-like HTH" evidence="2">
    <location>
        <begin position="160"/>
        <end position="220"/>
    </location>
</feature>